<dbReference type="Proteomes" id="UP000277580">
    <property type="component" value="Unassembled WGS sequence"/>
</dbReference>
<dbReference type="PANTHER" id="PTHR12307">
    <property type="entry name" value="PROTEIN PHOSPHATASE 1 REGULATORY SUBUNIT"/>
    <property type="match status" value="1"/>
</dbReference>
<dbReference type="GO" id="GO:0005979">
    <property type="term" value="P:regulation of glycogen biosynthetic process"/>
    <property type="evidence" value="ECO:0007669"/>
    <property type="project" value="TreeGrafter"/>
</dbReference>
<dbReference type="GO" id="GO:0000164">
    <property type="term" value="C:protein phosphatase type 1 complex"/>
    <property type="evidence" value="ECO:0007669"/>
    <property type="project" value="TreeGrafter"/>
</dbReference>
<dbReference type="PANTHER" id="PTHR12307:SF36">
    <property type="entry name" value="GLYCOGEN-BINDING SUBUNIT 76A"/>
    <property type="match status" value="1"/>
</dbReference>
<name>A0A3N4KQ90_9PEZI</name>
<dbReference type="GO" id="GO:2001069">
    <property type="term" value="F:glycogen binding"/>
    <property type="evidence" value="ECO:0007669"/>
    <property type="project" value="TreeGrafter"/>
</dbReference>
<accession>A0A3N4KQ90</accession>
<dbReference type="Gene3D" id="2.60.40.2440">
    <property type="entry name" value="Carbohydrate binding type-21 domain"/>
    <property type="match status" value="1"/>
</dbReference>
<dbReference type="InterPro" id="IPR050782">
    <property type="entry name" value="PP1_regulatory_subunit_3"/>
</dbReference>
<dbReference type="EMBL" id="ML119127">
    <property type="protein sequence ID" value="RPB12764.1"/>
    <property type="molecule type" value="Genomic_DNA"/>
</dbReference>
<gene>
    <name evidence="3" type="ORF">P167DRAFT_154942</name>
</gene>
<feature type="region of interest" description="Disordered" evidence="1">
    <location>
        <begin position="1"/>
        <end position="239"/>
    </location>
</feature>
<dbReference type="STRING" id="1392247.A0A3N4KQ90"/>
<protein>
    <recommendedName>
        <fullName evidence="2">CBM21 domain-containing protein</fullName>
    </recommendedName>
</protein>
<organism evidence="3 4">
    <name type="scientific">Morchella conica CCBAS932</name>
    <dbReference type="NCBI Taxonomy" id="1392247"/>
    <lineage>
        <taxon>Eukaryota</taxon>
        <taxon>Fungi</taxon>
        <taxon>Dikarya</taxon>
        <taxon>Ascomycota</taxon>
        <taxon>Pezizomycotina</taxon>
        <taxon>Pezizomycetes</taxon>
        <taxon>Pezizales</taxon>
        <taxon>Morchellaceae</taxon>
        <taxon>Morchella</taxon>
    </lineage>
</organism>
<dbReference type="InParanoid" id="A0A3N4KQ90"/>
<keyword evidence="4" id="KW-1185">Reference proteome</keyword>
<feature type="region of interest" description="Disordered" evidence="1">
    <location>
        <begin position="686"/>
        <end position="711"/>
    </location>
</feature>
<feature type="region of interest" description="Disordered" evidence="1">
    <location>
        <begin position="432"/>
        <end position="462"/>
    </location>
</feature>
<reference evidence="3 4" key="1">
    <citation type="journal article" date="2018" name="Nat. Ecol. Evol.">
        <title>Pezizomycetes genomes reveal the molecular basis of ectomycorrhizal truffle lifestyle.</title>
        <authorList>
            <person name="Murat C."/>
            <person name="Payen T."/>
            <person name="Noel B."/>
            <person name="Kuo A."/>
            <person name="Morin E."/>
            <person name="Chen J."/>
            <person name="Kohler A."/>
            <person name="Krizsan K."/>
            <person name="Balestrini R."/>
            <person name="Da Silva C."/>
            <person name="Montanini B."/>
            <person name="Hainaut M."/>
            <person name="Levati E."/>
            <person name="Barry K.W."/>
            <person name="Belfiori B."/>
            <person name="Cichocki N."/>
            <person name="Clum A."/>
            <person name="Dockter R.B."/>
            <person name="Fauchery L."/>
            <person name="Guy J."/>
            <person name="Iotti M."/>
            <person name="Le Tacon F."/>
            <person name="Lindquist E.A."/>
            <person name="Lipzen A."/>
            <person name="Malagnac F."/>
            <person name="Mello A."/>
            <person name="Molinier V."/>
            <person name="Miyauchi S."/>
            <person name="Poulain J."/>
            <person name="Riccioni C."/>
            <person name="Rubini A."/>
            <person name="Sitrit Y."/>
            <person name="Splivallo R."/>
            <person name="Traeger S."/>
            <person name="Wang M."/>
            <person name="Zifcakova L."/>
            <person name="Wipf D."/>
            <person name="Zambonelli A."/>
            <person name="Paolocci F."/>
            <person name="Nowrousian M."/>
            <person name="Ottonello S."/>
            <person name="Baldrian P."/>
            <person name="Spatafora J.W."/>
            <person name="Henrissat B."/>
            <person name="Nagy L.G."/>
            <person name="Aury J.M."/>
            <person name="Wincker P."/>
            <person name="Grigoriev I.V."/>
            <person name="Bonfante P."/>
            <person name="Martin F.M."/>
        </authorList>
    </citation>
    <scope>NUCLEOTIDE SEQUENCE [LARGE SCALE GENOMIC DNA]</scope>
    <source>
        <strain evidence="3 4">CCBAS932</strain>
    </source>
</reference>
<feature type="compositionally biased region" description="Polar residues" evidence="1">
    <location>
        <begin position="226"/>
        <end position="239"/>
    </location>
</feature>
<proteinExistence type="predicted"/>
<dbReference type="PROSITE" id="PS51159">
    <property type="entry name" value="CBM21"/>
    <property type="match status" value="1"/>
</dbReference>
<evidence type="ECO:0000259" key="2">
    <source>
        <dbReference type="PROSITE" id="PS51159"/>
    </source>
</evidence>
<evidence type="ECO:0000256" key="1">
    <source>
        <dbReference type="SAM" id="MobiDB-lite"/>
    </source>
</evidence>
<feature type="compositionally biased region" description="Polar residues" evidence="1">
    <location>
        <begin position="85"/>
        <end position="94"/>
    </location>
</feature>
<feature type="domain" description="CBM21" evidence="2">
    <location>
        <begin position="315"/>
        <end position="427"/>
    </location>
</feature>
<dbReference type="Pfam" id="PF03370">
    <property type="entry name" value="CBM_21"/>
    <property type="match status" value="1"/>
</dbReference>
<evidence type="ECO:0000313" key="4">
    <source>
        <dbReference type="Proteomes" id="UP000277580"/>
    </source>
</evidence>
<dbReference type="AlphaFoldDB" id="A0A3N4KQ90"/>
<feature type="compositionally biased region" description="Low complexity" evidence="1">
    <location>
        <begin position="13"/>
        <end position="43"/>
    </location>
</feature>
<feature type="compositionally biased region" description="Polar residues" evidence="1">
    <location>
        <begin position="662"/>
        <end position="672"/>
    </location>
</feature>
<feature type="region of interest" description="Disordered" evidence="1">
    <location>
        <begin position="650"/>
        <end position="672"/>
    </location>
</feature>
<dbReference type="GO" id="GO:0008157">
    <property type="term" value="F:protein phosphatase 1 binding"/>
    <property type="evidence" value="ECO:0007669"/>
    <property type="project" value="TreeGrafter"/>
</dbReference>
<sequence>MPYTPPSQSPCTSPIASRSSSISIHDVTSSSYTTTTALLNSSNPPKSATYLHKHRRTPQMNATLGSPPPSNGHPERSTLHHRNVNSRTANSIHQTPPPIDNGLLIPTGAVLSPPDSSQNSSDEDDVMGRGKRRGRNLGNLEEQLKEAIKNIPQRRAPSPDSSIKPMSPSDGESKRGRHQRSISESTLLNDYGLRPDSNSDSDYEDDGYRMAPPMVRKKSGEVVKSSLKTPNRSRPVSMPSTPTFPKAVHFDAHLEHVRHFLHQEKPSAVSAGSSPVESFDGEREFPFPHEEAFRSREPPFEWEINLPNFPKDMDARKNLPVRVERVCLSNDNKNLIGTVAVNNMSFQKSVVVRFTLDHWETVSEVIAEFNSDVRKKKREEGVDRFIFNIKLVDQVNLERKLLLFCVRYNVAGQEFWDNNNGINFQVNFSKKAKPQNGKNGGARVALPRSKPSNAPRPKSMPNFDELEGYDGAFFSKDSDDIPIPLLPKKSLESITDTTESLARRANPSGNAFGNRYDFGASLNAAIKAANLVVGPKRSGLGIKTDKSDKNSQESPYFKFGSAVLEVTEPRVSEVRIAKTPVVAARALRNASPDKNTSTPIESPTTVGAGAPEVFQPSAFVGEKPSIESSSYRELLDNYCFFGSAKASPQMSDSEVGEKKSQDSAPGNQSLFSGAIFSTTAEPRIVKESDLNPRYTPSPLEGSPASSFLRTSSGTASPIPLNYAGYHHRRRASGAFRFDAQQAPTAIC</sequence>
<dbReference type="InterPro" id="IPR005036">
    <property type="entry name" value="CBM21_dom"/>
</dbReference>
<dbReference type="OrthoDB" id="1881at2759"/>
<evidence type="ECO:0000313" key="3">
    <source>
        <dbReference type="EMBL" id="RPB12764.1"/>
    </source>
</evidence>
<dbReference type="InterPro" id="IPR038175">
    <property type="entry name" value="CBM21_dom_sf"/>
</dbReference>